<dbReference type="EMBL" id="SGIM01000002">
    <property type="protein sequence ID" value="RZF55890.1"/>
    <property type="molecule type" value="Genomic_DNA"/>
</dbReference>
<dbReference type="AlphaFoldDB" id="A0A4Q6XL84"/>
<comment type="caution">
    <text evidence="1">The sequence shown here is derived from an EMBL/GenBank/DDBJ whole genome shotgun (WGS) entry which is preliminary data.</text>
</comment>
<organism evidence="1 2">
    <name type="scientific">Acinetobacter halotolerans</name>
    <dbReference type="NCBI Taxonomy" id="1752076"/>
    <lineage>
        <taxon>Bacteria</taxon>
        <taxon>Pseudomonadati</taxon>
        <taxon>Pseudomonadota</taxon>
        <taxon>Gammaproteobacteria</taxon>
        <taxon>Moraxellales</taxon>
        <taxon>Moraxellaceae</taxon>
        <taxon>Acinetobacter</taxon>
    </lineage>
</organism>
<proteinExistence type="predicted"/>
<accession>A0A4Q6XL84</accession>
<gene>
    <name evidence="1" type="ORF">EXE30_03525</name>
</gene>
<evidence type="ECO:0000313" key="2">
    <source>
        <dbReference type="Proteomes" id="UP000292110"/>
    </source>
</evidence>
<reference evidence="1 2" key="1">
    <citation type="submission" date="2019-02" db="EMBL/GenBank/DDBJ databases">
        <title>The draft genome of Acinetobacter halotolerans strain JCM 31009.</title>
        <authorList>
            <person name="Qin J."/>
            <person name="Feng Y."/>
            <person name="Nemec A."/>
            <person name="Zong Z."/>
        </authorList>
    </citation>
    <scope>NUCLEOTIDE SEQUENCE [LARGE SCALE GENOMIC DNA]</scope>
    <source>
        <strain evidence="1 2">JCM 31009</strain>
    </source>
</reference>
<name>A0A4Q6XL84_9GAMM</name>
<evidence type="ECO:0000313" key="1">
    <source>
        <dbReference type="EMBL" id="RZF55890.1"/>
    </source>
</evidence>
<dbReference type="Proteomes" id="UP000292110">
    <property type="component" value="Unassembled WGS sequence"/>
</dbReference>
<evidence type="ECO:0008006" key="3">
    <source>
        <dbReference type="Google" id="ProtNLM"/>
    </source>
</evidence>
<sequence length="158" mass="17879">MCTASVKNKIPYKIQNSISNITVNSADSDTSSIAFIIAAAIASKHNQHIDTLNIATYLQQLNPTRDSFYSLFEIKKAFEKFDIHIDAKKNASPFDILKLTNEILIGIDQQEHYFALVGSSQEFVYLIYGVLNHKALICSLKKSLFIQNFTTNKFLILR</sequence>
<keyword evidence="2" id="KW-1185">Reference proteome</keyword>
<protein>
    <recommendedName>
        <fullName evidence="3">Peptidase C39 domain-containing protein</fullName>
    </recommendedName>
</protein>
<dbReference type="RefSeq" id="WP_130161223.1">
    <property type="nucleotide sequence ID" value="NZ_SGIM01000002.1"/>
</dbReference>